<dbReference type="EMBL" id="BAAALS010000014">
    <property type="protein sequence ID" value="GAA1757363.1"/>
    <property type="molecule type" value="Genomic_DNA"/>
</dbReference>
<name>A0ABN2KJD4_9ACTN</name>
<sequence length="263" mass="29464">MDELDRVVRDFVAAQPYSVAIEPTDTPNRTLSRFHIKQTPPTLISVVVADIVNNLRAALDNLAYAMAERNLGRPLTPEEQRLPAFPILDSESEFNRYVRARGRDRLWGKRGVGALRVVQPFTDPNTVAYHSTNPFARLLSRSDLLRRMNNLWNVDKHRHLTVAAFVPNGISWPYEEGSESPRFSSGDGLFADGSVLYYIEGGADLPIGIHFDLTIVDDLPLRRTGLGHGDHVVQLMHKFHAYVTDCVFPAVAQTWTDAQSGSE</sequence>
<evidence type="ECO:0000313" key="2">
    <source>
        <dbReference type="Proteomes" id="UP001500655"/>
    </source>
</evidence>
<proteinExistence type="predicted"/>
<gene>
    <name evidence="1" type="ORF">GCM10009681_30770</name>
</gene>
<keyword evidence="2" id="KW-1185">Reference proteome</keyword>
<evidence type="ECO:0008006" key="3">
    <source>
        <dbReference type="Google" id="ProtNLM"/>
    </source>
</evidence>
<accession>A0ABN2KJD4</accession>
<protein>
    <recommendedName>
        <fullName evidence="3">TIGR04255 family protein</fullName>
    </recommendedName>
</protein>
<comment type="caution">
    <text evidence="1">The sequence shown here is derived from an EMBL/GenBank/DDBJ whole genome shotgun (WGS) entry which is preliminary data.</text>
</comment>
<organism evidence="1 2">
    <name type="scientific">Luedemannella helvata</name>
    <dbReference type="NCBI Taxonomy" id="349315"/>
    <lineage>
        <taxon>Bacteria</taxon>
        <taxon>Bacillati</taxon>
        <taxon>Actinomycetota</taxon>
        <taxon>Actinomycetes</taxon>
        <taxon>Micromonosporales</taxon>
        <taxon>Micromonosporaceae</taxon>
        <taxon>Luedemannella</taxon>
    </lineage>
</organism>
<dbReference type="Proteomes" id="UP001500655">
    <property type="component" value="Unassembled WGS sequence"/>
</dbReference>
<reference evidence="1 2" key="1">
    <citation type="journal article" date="2019" name="Int. J. Syst. Evol. Microbiol.">
        <title>The Global Catalogue of Microorganisms (GCM) 10K type strain sequencing project: providing services to taxonomists for standard genome sequencing and annotation.</title>
        <authorList>
            <consortium name="The Broad Institute Genomics Platform"/>
            <consortium name="The Broad Institute Genome Sequencing Center for Infectious Disease"/>
            <person name="Wu L."/>
            <person name="Ma J."/>
        </authorList>
    </citation>
    <scope>NUCLEOTIDE SEQUENCE [LARGE SCALE GENOMIC DNA]</scope>
    <source>
        <strain evidence="1 2">JCM 13249</strain>
    </source>
</reference>
<dbReference type="RefSeq" id="WP_344082049.1">
    <property type="nucleotide sequence ID" value="NZ_BAAALS010000014.1"/>
</dbReference>
<evidence type="ECO:0000313" key="1">
    <source>
        <dbReference type="EMBL" id="GAA1757363.1"/>
    </source>
</evidence>